<evidence type="ECO:0000256" key="2">
    <source>
        <dbReference type="ARBA" id="ARBA00008010"/>
    </source>
</evidence>
<protein>
    <recommendedName>
        <fullName evidence="3">DNA helicase</fullName>
        <ecNumber evidence="3">3.6.4.12</ecNumber>
    </recommendedName>
</protein>
<dbReference type="Proteomes" id="UP000015104">
    <property type="component" value="Unassembled WGS sequence"/>
</dbReference>
<dbReference type="InterPro" id="IPR027417">
    <property type="entry name" value="P-loop_NTPase"/>
</dbReference>
<dbReference type="Pfam" id="PF17207">
    <property type="entry name" value="MCM_OB"/>
    <property type="match status" value="1"/>
</dbReference>
<proteinExistence type="inferred from homology"/>
<dbReference type="AlphaFoldDB" id="T1KCZ4"/>
<dbReference type="PROSITE" id="PS00847">
    <property type="entry name" value="MCM_1"/>
    <property type="match status" value="1"/>
</dbReference>
<keyword evidence="8 10" id="KW-0238">DNA-binding</keyword>
<dbReference type="EMBL" id="CAEY01002006">
    <property type="status" value="NOT_ANNOTATED_CDS"/>
    <property type="molecule type" value="Genomic_DNA"/>
</dbReference>
<dbReference type="EC" id="3.6.4.12" evidence="3"/>
<dbReference type="GO" id="GO:0003697">
    <property type="term" value="F:single-stranded DNA binding"/>
    <property type="evidence" value="ECO:0007669"/>
    <property type="project" value="TreeGrafter"/>
</dbReference>
<reference evidence="13" key="2">
    <citation type="submission" date="2015-06" db="UniProtKB">
        <authorList>
            <consortium name="EnsemblMetazoa"/>
        </authorList>
    </citation>
    <scope>IDENTIFICATION</scope>
</reference>
<dbReference type="PROSITE" id="PS50051">
    <property type="entry name" value="MCM_2"/>
    <property type="match status" value="1"/>
</dbReference>
<dbReference type="PRINTS" id="PR01657">
    <property type="entry name" value="MCMFAMILY"/>
</dbReference>
<dbReference type="Pfam" id="PF17855">
    <property type="entry name" value="MCM_lid"/>
    <property type="match status" value="1"/>
</dbReference>
<dbReference type="GO" id="GO:0042555">
    <property type="term" value="C:MCM complex"/>
    <property type="evidence" value="ECO:0007669"/>
    <property type="project" value="TreeGrafter"/>
</dbReference>
<dbReference type="InterPro" id="IPR001208">
    <property type="entry name" value="MCM_dom"/>
</dbReference>
<dbReference type="GO" id="GO:0017116">
    <property type="term" value="F:single-stranded DNA helicase activity"/>
    <property type="evidence" value="ECO:0007669"/>
    <property type="project" value="TreeGrafter"/>
</dbReference>
<gene>
    <name evidence="13" type="primary">107363059</name>
</gene>
<evidence type="ECO:0000256" key="8">
    <source>
        <dbReference type="ARBA" id="ARBA00023125"/>
    </source>
</evidence>
<evidence type="ECO:0000256" key="5">
    <source>
        <dbReference type="ARBA" id="ARBA00022741"/>
    </source>
</evidence>
<keyword evidence="4" id="KW-0235">DNA replication</keyword>
<keyword evidence="9" id="KW-0539">Nucleus</keyword>
<dbReference type="PANTHER" id="PTHR11630:SF47">
    <property type="entry name" value="DNA HELICASE MCM8"/>
    <property type="match status" value="1"/>
</dbReference>
<evidence type="ECO:0000256" key="9">
    <source>
        <dbReference type="ARBA" id="ARBA00023242"/>
    </source>
</evidence>
<dbReference type="GO" id="GO:0005634">
    <property type="term" value="C:nucleus"/>
    <property type="evidence" value="ECO:0007669"/>
    <property type="project" value="UniProtKB-SubCell"/>
</dbReference>
<evidence type="ECO:0000313" key="14">
    <source>
        <dbReference type="Proteomes" id="UP000015104"/>
    </source>
</evidence>
<dbReference type="Pfam" id="PF25051">
    <property type="entry name" value="WHD_MCM8"/>
    <property type="match status" value="1"/>
</dbReference>
<evidence type="ECO:0000256" key="6">
    <source>
        <dbReference type="ARBA" id="ARBA00022806"/>
    </source>
</evidence>
<feature type="region of interest" description="Disordered" evidence="11">
    <location>
        <begin position="523"/>
        <end position="555"/>
    </location>
</feature>
<feature type="compositionally biased region" description="Polar residues" evidence="11">
    <location>
        <begin position="534"/>
        <end position="555"/>
    </location>
</feature>
<evidence type="ECO:0000256" key="4">
    <source>
        <dbReference type="ARBA" id="ARBA00022705"/>
    </source>
</evidence>
<dbReference type="Gene3D" id="2.20.28.10">
    <property type="match status" value="1"/>
</dbReference>
<dbReference type="InterPro" id="IPR041562">
    <property type="entry name" value="MCM_lid"/>
</dbReference>
<evidence type="ECO:0000256" key="11">
    <source>
        <dbReference type="SAM" id="MobiDB-lite"/>
    </source>
</evidence>
<dbReference type="Gene3D" id="2.40.50.140">
    <property type="entry name" value="Nucleic acid-binding proteins"/>
    <property type="match status" value="1"/>
</dbReference>
<dbReference type="eggNOG" id="KOG0480">
    <property type="taxonomic scope" value="Eukaryota"/>
</dbReference>
<keyword evidence="5 10" id="KW-0547">Nucleotide-binding</keyword>
<evidence type="ECO:0000256" key="1">
    <source>
        <dbReference type="ARBA" id="ARBA00004123"/>
    </source>
</evidence>
<dbReference type="InterPro" id="IPR012340">
    <property type="entry name" value="NA-bd_OB-fold"/>
</dbReference>
<reference evidence="14" key="1">
    <citation type="submission" date="2011-08" db="EMBL/GenBank/DDBJ databases">
        <authorList>
            <person name="Rombauts S."/>
        </authorList>
    </citation>
    <scope>NUCLEOTIDE SEQUENCE</scope>
    <source>
        <strain evidence="14">London</strain>
    </source>
</reference>
<evidence type="ECO:0000259" key="12">
    <source>
        <dbReference type="PROSITE" id="PS50051"/>
    </source>
</evidence>
<keyword evidence="14" id="KW-1185">Reference proteome</keyword>
<keyword evidence="7 10" id="KW-0067">ATP-binding</keyword>
<evidence type="ECO:0000256" key="3">
    <source>
        <dbReference type="ARBA" id="ARBA00012551"/>
    </source>
</evidence>
<keyword evidence="6" id="KW-0347">Helicase</keyword>
<dbReference type="GO" id="GO:0006310">
    <property type="term" value="P:DNA recombination"/>
    <property type="evidence" value="ECO:0007669"/>
    <property type="project" value="UniProtKB-ARBA"/>
</dbReference>
<dbReference type="PANTHER" id="PTHR11630">
    <property type="entry name" value="DNA REPLICATION LICENSING FACTOR MCM FAMILY MEMBER"/>
    <property type="match status" value="1"/>
</dbReference>
<dbReference type="KEGG" id="tut:107363059"/>
<dbReference type="SUPFAM" id="SSF50249">
    <property type="entry name" value="Nucleic acid-binding proteins"/>
    <property type="match status" value="1"/>
</dbReference>
<sequence length="770" mass="87351">MSAREVNKDLDCPGIENYFPREVFDNSEFKEALEQCEKLITCLVPMEGSHLDNIENEGYFSIDIAQIEYIDEDFAVKLVNDPLNYFKYLGLATHLVYKRHKDSEAEERSSQIQAFNFDNFRRLWFECTGFTKITPIGEISPPHYNKFVTITGTIAAVGKISQAIYEATFRCENCGCLQYVLQPMGQLQTPVTCHSTKCNAQSTNTEKSSRGNPITFFRLKNANIKVASQMISVIQTRYNSKTGEKQVHVIKVQLINHLIEKCFIMDSVTISGVIVEPKNIEGTGICGFYMLASSLSINTEDKFDSKTLRAIQAIIAEPDILGLVTASFCPSVSCNNMVKLGVLLSLIGGHESDSHDEEDPVPYRGQIHTLLLGAPNKDKKELLNAAHKVAPVSSYADKNYTQNLVFDVKIEKGEEVLNAGPVLQANKGVCCIDDLDVMKSQWNLINEIMESQIFQVDKNSFVHSVPVEIAIFAAATPAGGTYRLEKTLYENIKMPSDMLNQFDLIFHLVDEPDHQTDRSFTKRVLQNREGRLPSNRSTQQSNRGSSQSPTDQANQSLKVKLASLDKDSMDLLPRKLLTKYIQFVRAKIFPKFDEEAHATVFRFYEEYLEKTYRGIVGPIGHPSDNQLLASLMRLSLARARLEAKQVVTKRDVLDIVELIKYTRSDIFPKDVLSLNSQSSQSSVRRSIEPVNEGLVGLANKRCRSSNERFVRYLEEYFHSNPETEFTYDDLWTIARNGPPVAKFEQMIEYLNHHGYMLQCGNSRYRWVTRR</sequence>
<dbReference type="Gene3D" id="3.40.50.300">
    <property type="entry name" value="P-loop containing nucleotide triphosphate hydrolases"/>
    <property type="match status" value="1"/>
</dbReference>
<evidence type="ECO:0000256" key="10">
    <source>
        <dbReference type="RuleBase" id="RU004070"/>
    </source>
</evidence>
<organism evidence="13 14">
    <name type="scientific">Tetranychus urticae</name>
    <name type="common">Two-spotted spider mite</name>
    <dbReference type="NCBI Taxonomy" id="32264"/>
    <lineage>
        <taxon>Eukaryota</taxon>
        <taxon>Metazoa</taxon>
        <taxon>Ecdysozoa</taxon>
        <taxon>Arthropoda</taxon>
        <taxon>Chelicerata</taxon>
        <taxon>Arachnida</taxon>
        <taxon>Acari</taxon>
        <taxon>Acariformes</taxon>
        <taxon>Trombidiformes</taxon>
        <taxon>Prostigmata</taxon>
        <taxon>Eleutherengona</taxon>
        <taxon>Raphignathae</taxon>
        <taxon>Tetranychoidea</taxon>
        <taxon>Tetranychidae</taxon>
        <taxon>Tetranychus</taxon>
    </lineage>
</organism>
<dbReference type="InterPro" id="IPR031327">
    <property type="entry name" value="MCM"/>
</dbReference>
<accession>T1KCZ4</accession>
<dbReference type="OrthoDB" id="422555at2759"/>
<dbReference type="OMA" id="GLANKRC"/>
<comment type="similarity">
    <text evidence="2 10">Belongs to the MCM family.</text>
</comment>
<feature type="domain" description="MCM C-terminal AAA(+) ATPase" evidence="12">
    <location>
        <begin position="320"/>
        <end position="524"/>
    </location>
</feature>
<dbReference type="GO" id="GO:0006260">
    <property type="term" value="P:DNA replication"/>
    <property type="evidence" value="ECO:0007669"/>
    <property type="project" value="InterPro"/>
</dbReference>
<evidence type="ECO:0000313" key="13">
    <source>
        <dbReference type="EnsemblMetazoa" id="tetur09g01120.1"/>
    </source>
</evidence>
<dbReference type="HOGENOM" id="CLU_000995_7_2_1"/>
<dbReference type="InterPro" id="IPR033762">
    <property type="entry name" value="MCM_OB"/>
</dbReference>
<dbReference type="InterPro" id="IPR018525">
    <property type="entry name" value="MCM_CS"/>
</dbReference>
<dbReference type="STRING" id="32264.T1KCZ4"/>
<evidence type="ECO:0000256" key="7">
    <source>
        <dbReference type="ARBA" id="ARBA00022840"/>
    </source>
</evidence>
<comment type="subcellular location">
    <subcellularLocation>
        <location evidence="1">Nucleus</location>
    </subcellularLocation>
</comment>
<name>T1KCZ4_TETUR</name>
<keyword evidence="6" id="KW-0378">Hydrolase</keyword>
<dbReference type="InterPro" id="IPR056875">
    <property type="entry name" value="MCM8/REC_WHD"/>
</dbReference>
<dbReference type="EnsemblMetazoa" id="tetur09g01120.1">
    <property type="protein sequence ID" value="tetur09g01120.1"/>
    <property type="gene ID" value="tetur09g01120"/>
</dbReference>
<dbReference type="GO" id="GO:0005524">
    <property type="term" value="F:ATP binding"/>
    <property type="evidence" value="ECO:0007669"/>
    <property type="project" value="UniProtKB-KW"/>
</dbReference>
<dbReference type="SMART" id="SM00350">
    <property type="entry name" value="MCM"/>
    <property type="match status" value="1"/>
</dbReference>
<dbReference type="SUPFAM" id="SSF52540">
    <property type="entry name" value="P-loop containing nucleoside triphosphate hydrolases"/>
    <property type="match status" value="1"/>
</dbReference>
<dbReference type="Pfam" id="PF00493">
    <property type="entry name" value="MCM"/>
    <property type="match status" value="1"/>
</dbReference>